<sequence>MTELHLAVFLTLSVAFVIRIPSAFRSHHGRLSWLACGVGALAILTLGPVIPVATLDSALGGTNIIYLVQCWLALVAFWLLFEAARNIGGGDERPRRPWAILAYCGIIAIPFFLIEDRAPTALFFIHDHVDQLAAVICASIYMTGVALLSLRLLIFVRAKKSFGYWLFRAGGTLIIVGICVEIVALIWAHLGASSRVREALYAVFDPTFYSGAVLIVTGIIWFWGARLIRAHRTRTRIQRLERILTERAIALPATEDDHAYTVYALLIRITDATVLQKVHLTEEERTTVKESEEWIETILPQLVGASS</sequence>
<keyword evidence="1" id="KW-0472">Membrane</keyword>
<proteinExistence type="predicted"/>
<dbReference type="EMBL" id="JAGIOL010000002">
    <property type="protein sequence ID" value="MBP2437894.1"/>
    <property type="molecule type" value="Genomic_DNA"/>
</dbReference>
<name>A0ABS4ZKS3_9MICO</name>
<feature type="transmembrane region" description="Helical" evidence="1">
    <location>
        <begin position="31"/>
        <end position="52"/>
    </location>
</feature>
<keyword evidence="3" id="KW-1185">Reference proteome</keyword>
<gene>
    <name evidence="2" type="ORF">JOF34_002538</name>
</gene>
<comment type="caution">
    <text evidence="2">The sequence shown here is derived from an EMBL/GenBank/DDBJ whole genome shotgun (WGS) entry which is preliminary data.</text>
</comment>
<organism evidence="2 3">
    <name type="scientific">Microbacterium amylolyticum</name>
    <dbReference type="NCBI Taxonomy" id="936337"/>
    <lineage>
        <taxon>Bacteria</taxon>
        <taxon>Bacillati</taxon>
        <taxon>Actinomycetota</taxon>
        <taxon>Actinomycetes</taxon>
        <taxon>Micrococcales</taxon>
        <taxon>Microbacteriaceae</taxon>
        <taxon>Microbacterium</taxon>
    </lineage>
</organism>
<protein>
    <submittedName>
        <fullName evidence="2">Uncharacterized protein</fullName>
    </submittedName>
</protein>
<accession>A0ABS4ZKS3</accession>
<dbReference type="Proteomes" id="UP001519362">
    <property type="component" value="Unassembled WGS sequence"/>
</dbReference>
<feature type="transmembrane region" description="Helical" evidence="1">
    <location>
        <begin position="6"/>
        <end position="24"/>
    </location>
</feature>
<feature type="transmembrane region" description="Helical" evidence="1">
    <location>
        <begin position="208"/>
        <end position="228"/>
    </location>
</feature>
<feature type="transmembrane region" description="Helical" evidence="1">
    <location>
        <begin position="64"/>
        <end position="84"/>
    </location>
</feature>
<evidence type="ECO:0000313" key="2">
    <source>
        <dbReference type="EMBL" id="MBP2437894.1"/>
    </source>
</evidence>
<keyword evidence="1" id="KW-1133">Transmembrane helix</keyword>
<feature type="transmembrane region" description="Helical" evidence="1">
    <location>
        <begin position="133"/>
        <end position="153"/>
    </location>
</feature>
<evidence type="ECO:0000256" key="1">
    <source>
        <dbReference type="SAM" id="Phobius"/>
    </source>
</evidence>
<evidence type="ECO:0000313" key="3">
    <source>
        <dbReference type="Proteomes" id="UP001519362"/>
    </source>
</evidence>
<keyword evidence="1" id="KW-0812">Transmembrane</keyword>
<feature type="transmembrane region" description="Helical" evidence="1">
    <location>
        <begin position="165"/>
        <end position="188"/>
    </location>
</feature>
<dbReference type="RefSeq" id="WP_165137969.1">
    <property type="nucleotide sequence ID" value="NZ_CP049254.1"/>
</dbReference>
<reference evidence="2 3" key="1">
    <citation type="submission" date="2021-03" db="EMBL/GenBank/DDBJ databases">
        <title>Sequencing the genomes of 1000 actinobacteria strains.</title>
        <authorList>
            <person name="Klenk H.-P."/>
        </authorList>
    </citation>
    <scope>NUCLEOTIDE SEQUENCE [LARGE SCALE GENOMIC DNA]</scope>
    <source>
        <strain evidence="2 3">DSM 24221</strain>
    </source>
</reference>
<feature type="transmembrane region" description="Helical" evidence="1">
    <location>
        <begin position="96"/>
        <end position="113"/>
    </location>
</feature>